<accession>A0ABP7USX7</accession>
<gene>
    <name evidence="1" type="ORF">GCM10022233_23550</name>
</gene>
<proteinExistence type="predicted"/>
<comment type="caution">
    <text evidence="1">The sequence shown here is derived from an EMBL/GenBank/DDBJ whole genome shotgun (WGS) entry which is preliminary data.</text>
</comment>
<sequence>MQEKPPSRRVRLAEAAAADLSKWRVPTHLAGRIPSPVYLSTDLVDVRAHEYSDMCPERAQEAETIYETFCANSSLAPSQAGWGFLHCTVRDRRGRRRRLTLTTNDLSYHRLVIDAIPFGIKTEISWDKYAYMRAGWPGREKWRGNWHTGEVSFPWRPTQRDACPEETTSHVHSILFQEEVEPEAMRVIFSKSPSGHCWTMLDTEAPSSRAMVMAPASENEWAFRFGLRPGVAVVPGWPTIKTPELCADPGCDPV</sequence>
<dbReference type="Proteomes" id="UP001499984">
    <property type="component" value="Unassembled WGS sequence"/>
</dbReference>
<reference evidence="2" key="1">
    <citation type="journal article" date="2019" name="Int. J. Syst. Evol. Microbiol.">
        <title>The Global Catalogue of Microorganisms (GCM) 10K type strain sequencing project: providing services to taxonomists for standard genome sequencing and annotation.</title>
        <authorList>
            <consortium name="The Broad Institute Genomics Platform"/>
            <consortium name="The Broad Institute Genome Sequencing Center for Infectious Disease"/>
            <person name="Wu L."/>
            <person name="Ma J."/>
        </authorList>
    </citation>
    <scope>NUCLEOTIDE SEQUENCE [LARGE SCALE GENOMIC DNA]</scope>
    <source>
        <strain evidence="2">JCM 16925</strain>
    </source>
</reference>
<evidence type="ECO:0000313" key="1">
    <source>
        <dbReference type="EMBL" id="GAA4052050.1"/>
    </source>
</evidence>
<protein>
    <submittedName>
        <fullName evidence="1">Uncharacterized protein</fullName>
    </submittedName>
</protein>
<organism evidence="1 2">
    <name type="scientific">Streptomyces shaanxiensis</name>
    <dbReference type="NCBI Taxonomy" id="653357"/>
    <lineage>
        <taxon>Bacteria</taxon>
        <taxon>Bacillati</taxon>
        <taxon>Actinomycetota</taxon>
        <taxon>Actinomycetes</taxon>
        <taxon>Kitasatosporales</taxon>
        <taxon>Streptomycetaceae</taxon>
        <taxon>Streptomyces</taxon>
    </lineage>
</organism>
<evidence type="ECO:0000313" key="2">
    <source>
        <dbReference type="Proteomes" id="UP001499984"/>
    </source>
</evidence>
<dbReference type="EMBL" id="BAAAZY010000008">
    <property type="protein sequence ID" value="GAA4052050.1"/>
    <property type="molecule type" value="Genomic_DNA"/>
</dbReference>
<name>A0ABP7USX7_9ACTN</name>
<keyword evidence="2" id="KW-1185">Reference proteome</keyword>